<protein>
    <recommendedName>
        <fullName evidence="4">ARM repeat superfamily protein</fullName>
    </recommendedName>
</protein>
<evidence type="ECO:0000313" key="2">
    <source>
        <dbReference type="EMBL" id="GMH76344.1"/>
    </source>
</evidence>
<name>A0A9W7AXR3_9STRA</name>
<evidence type="ECO:0008006" key="4">
    <source>
        <dbReference type="Google" id="ProtNLM"/>
    </source>
</evidence>
<feature type="compositionally biased region" description="Gly residues" evidence="1">
    <location>
        <begin position="587"/>
        <end position="597"/>
    </location>
</feature>
<feature type="region of interest" description="Disordered" evidence="1">
    <location>
        <begin position="587"/>
        <end position="648"/>
    </location>
</feature>
<evidence type="ECO:0000313" key="3">
    <source>
        <dbReference type="Proteomes" id="UP001165082"/>
    </source>
</evidence>
<accession>A0A9W7AXR3</accession>
<evidence type="ECO:0000256" key="1">
    <source>
        <dbReference type="SAM" id="MobiDB-lite"/>
    </source>
</evidence>
<gene>
    <name evidence="2" type="ORF">TrRE_jg11633</name>
</gene>
<dbReference type="AlphaFoldDB" id="A0A9W7AXR3"/>
<comment type="caution">
    <text evidence="2">The sequence shown here is derived from an EMBL/GenBank/DDBJ whole genome shotgun (WGS) entry which is preliminary data.</text>
</comment>
<proteinExistence type="predicted"/>
<organism evidence="2 3">
    <name type="scientific">Triparma retinervis</name>
    <dbReference type="NCBI Taxonomy" id="2557542"/>
    <lineage>
        <taxon>Eukaryota</taxon>
        <taxon>Sar</taxon>
        <taxon>Stramenopiles</taxon>
        <taxon>Ochrophyta</taxon>
        <taxon>Bolidophyceae</taxon>
        <taxon>Parmales</taxon>
        <taxon>Triparmaceae</taxon>
        <taxon>Triparma</taxon>
    </lineage>
</organism>
<dbReference type="Proteomes" id="UP001165082">
    <property type="component" value="Unassembled WGS sequence"/>
</dbReference>
<dbReference type="OrthoDB" id="10455930at2759"/>
<feature type="compositionally biased region" description="Acidic residues" evidence="1">
    <location>
        <begin position="614"/>
        <end position="643"/>
    </location>
</feature>
<dbReference type="SUPFAM" id="SSF48371">
    <property type="entry name" value="ARM repeat"/>
    <property type="match status" value="1"/>
</dbReference>
<sequence length="687" mass="73269">MEDLISSLIISPSSPPPGADEKLTSLALTSPSSFISAVLSRLSATSPHPSIPYAELLKLCLTGASETWSENRKQSSKSFASLIEGVLKKLLKGLRMCSGSASGLDGILSAMFSVIIYPVPSSISKSLREEVVEEVGPMLKEDASTVRQGAARVLGVMGWREGMVEEVGGKLLGMMTVASSVASSAAAQAVDEALNAPPPPPPMEGGFSPSLNRIRNDEGKNKKDWCLTEGVLMTFEVMFRGLLNEIIRVMTEVRGGGDDNGDNDGSINKEAVTEELTGEVLKNIVIKVGGVLTNTISSSTFEIRRMTLMLIPVLSRALCWVDFGLIARTFQEGEGRDLALKAGYLHVRHVQEGLALKSRPQLHVFGASHEGIADNDEARYAGENVFRACEGGRAKAEDMVRRVVGVGRAGSARSSAEVEILRACVLQVGGEGVVEKMLKGACKERDVELYEKLFSGSGEVEPGCDIQTLTSLLPYLTTYVPLSNLRKDWISVLLFSILLEASPRDASLGVLKTVVDADHASFAIEVLCEGLESGKFKQPKGVLDCISHLSPKCKEAPPAVLLKTLEGLWGEKEQGGRDVYKGISVDIGGGEGEGGEGTKITTPDKTPKVGEDGGVVEDDGGGDNGDNDWDDWDDDSDEEDEGQGEGTINGGLGVKCLAIVGILRADRRLVGGGQWWSDVQSYIGAKW</sequence>
<dbReference type="InterPro" id="IPR016024">
    <property type="entry name" value="ARM-type_fold"/>
</dbReference>
<reference evidence="2" key="1">
    <citation type="submission" date="2022-07" db="EMBL/GenBank/DDBJ databases">
        <title>Genome analysis of Parmales, a sister group of diatoms, reveals the evolutionary specialization of diatoms from phago-mixotrophs to photoautotrophs.</title>
        <authorList>
            <person name="Ban H."/>
            <person name="Sato S."/>
            <person name="Yoshikawa S."/>
            <person name="Kazumasa Y."/>
            <person name="Nakamura Y."/>
            <person name="Ichinomiya M."/>
            <person name="Saitoh K."/>
            <person name="Sato N."/>
            <person name="Blanc-Mathieu R."/>
            <person name="Endo H."/>
            <person name="Kuwata A."/>
            <person name="Ogata H."/>
        </authorList>
    </citation>
    <scope>NUCLEOTIDE SEQUENCE</scope>
</reference>
<keyword evidence="3" id="KW-1185">Reference proteome</keyword>
<dbReference type="EMBL" id="BRXZ01001669">
    <property type="protein sequence ID" value="GMH76344.1"/>
    <property type="molecule type" value="Genomic_DNA"/>
</dbReference>